<dbReference type="Proteomes" id="UP000782705">
    <property type="component" value="Unassembled WGS sequence"/>
</dbReference>
<name>A0ABQ6YZC2_9ENTE</name>
<reference evidence="5 6" key="1">
    <citation type="submission" date="2016-06" db="EMBL/GenBank/DDBJ databases">
        <title>Four novel species of enterococci isolated from chicken manure.</title>
        <authorList>
            <person name="Van Tyne D."/>
        </authorList>
    </citation>
    <scope>NUCLEOTIDE SEQUENCE [LARGE SCALE GENOMIC DNA]</scope>
    <source>
        <strain evidence="5 6">CU12B</strain>
    </source>
</reference>
<keyword evidence="6" id="KW-1185">Reference proteome</keyword>
<comment type="similarity">
    <text evidence="1">Belongs to the DnaB/DnaD family.</text>
</comment>
<evidence type="ECO:0000259" key="4">
    <source>
        <dbReference type="Pfam" id="PF25888"/>
    </source>
</evidence>
<proteinExistence type="inferred from homology"/>
<keyword evidence="5" id="KW-0378">Hydrolase</keyword>
<dbReference type="Pfam" id="PF07261">
    <property type="entry name" value="DnaB_2"/>
    <property type="match status" value="1"/>
</dbReference>
<keyword evidence="5" id="KW-0347">Helicase</keyword>
<keyword evidence="5" id="KW-0547">Nucleotide-binding</keyword>
<evidence type="ECO:0000259" key="3">
    <source>
        <dbReference type="Pfam" id="PF07261"/>
    </source>
</evidence>
<feature type="domain" description="Replicative helicase loading/DNA remodeling protein DnaB N-terminal winged helix" evidence="4">
    <location>
        <begin position="9"/>
        <end position="181"/>
    </location>
</feature>
<dbReference type="EMBL" id="MAEL01000037">
    <property type="protein sequence ID" value="KAF1303826.1"/>
    <property type="molecule type" value="Genomic_DNA"/>
</dbReference>
<keyword evidence="5" id="KW-0067">ATP-binding</keyword>
<dbReference type="InterPro" id="IPR006343">
    <property type="entry name" value="DnaB/C_C"/>
</dbReference>
<dbReference type="Pfam" id="PF25888">
    <property type="entry name" value="WHD_DnaB"/>
    <property type="match status" value="1"/>
</dbReference>
<dbReference type="RefSeq" id="WP_161902082.1">
    <property type="nucleotide sequence ID" value="NZ_MAEL01000037.1"/>
</dbReference>
<dbReference type="InterPro" id="IPR058660">
    <property type="entry name" value="WHD_DnaB"/>
</dbReference>
<accession>A0ABQ6YZC2</accession>
<evidence type="ECO:0000313" key="6">
    <source>
        <dbReference type="Proteomes" id="UP000782705"/>
    </source>
</evidence>
<protein>
    <submittedName>
        <fullName evidence="5">Helicase DnaB</fullName>
    </submittedName>
</protein>
<gene>
    <name evidence="5" type="ORF">BAU17_13605</name>
</gene>
<feature type="region of interest" description="Disordered" evidence="2">
    <location>
        <begin position="401"/>
        <end position="429"/>
    </location>
</feature>
<comment type="caution">
    <text evidence="5">The sequence shown here is derived from an EMBL/GenBank/DDBJ whole genome shotgun (WGS) entry which is preliminary data.</text>
</comment>
<feature type="domain" description="DnaB/C C-terminal" evidence="3">
    <location>
        <begin position="317"/>
        <end position="392"/>
    </location>
</feature>
<evidence type="ECO:0000256" key="2">
    <source>
        <dbReference type="SAM" id="MobiDB-lite"/>
    </source>
</evidence>
<evidence type="ECO:0000313" key="5">
    <source>
        <dbReference type="EMBL" id="KAF1303826.1"/>
    </source>
</evidence>
<organism evidence="5 6">
    <name type="scientific">Candidatus Enterococcus willemsii</name>
    <dbReference type="NCBI Taxonomy" id="1857215"/>
    <lineage>
        <taxon>Bacteria</taxon>
        <taxon>Bacillati</taxon>
        <taxon>Bacillota</taxon>
        <taxon>Bacilli</taxon>
        <taxon>Lactobacillales</taxon>
        <taxon>Enterococcaceae</taxon>
        <taxon>Enterococcus</taxon>
    </lineage>
</organism>
<dbReference type="GO" id="GO:0004386">
    <property type="term" value="F:helicase activity"/>
    <property type="evidence" value="ECO:0007669"/>
    <property type="project" value="UniProtKB-KW"/>
</dbReference>
<evidence type="ECO:0000256" key="1">
    <source>
        <dbReference type="ARBA" id="ARBA00093462"/>
    </source>
</evidence>
<sequence length="456" mass="52714">MKSAWNEVQPNHIYQVFKSLPLTEEGNDGLLHLYQPIIGSHAMALYYALLGDEEDQHENEFAHIDVLNALNLGLPDFLMARKHLEGVGLLSVFMKEDPEFGKIFLYQLEEPLHPQAFLKDEVYSYLLWNVVGERKFNQIVERFKPKKVDTSAYREITSSFSDVYGALNEESFVRKSSKLEQISKDYEVNGKTLQLEDQLDWNFLIDIAKKKFIAESNFTPEFRKQLLLYHNLYGFDELTLVNMMAEVVSLSDGQVDSKALAKYMNQQSKTRPQKQAVAQLSPDDQTRRFNTLKQSGFSEMDLELVQMSEETAPVDFLQAIKREKHSFVTDSESWLLKSLVEKSPLPNSVINVLMHYVLVIQKNSTLQANFVNKIATDWSEIGIKSPEAAIQHVRQLVKESKEKVKRPRTPYKQQPVRKETLPDWVDNPTEEVEDPVMLARIQKNMQEYLESKEGEK</sequence>